<proteinExistence type="predicted"/>
<accession>A0AA88C5M4</accession>
<organism evidence="1 2">
    <name type="scientific">Pseudoduganella albidiflava</name>
    <dbReference type="NCBI Taxonomy" id="321983"/>
    <lineage>
        <taxon>Bacteria</taxon>
        <taxon>Pseudomonadati</taxon>
        <taxon>Pseudomonadota</taxon>
        <taxon>Betaproteobacteria</taxon>
        <taxon>Burkholderiales</taxon>
        <taxon>Oxalobacteraceae</taxon>
        <taxon>Telluria group</taxon>
        <taxon>Pseudoduganella</taxon>
    </lineage>
</organism>
<evidence type="ECO:0000313" key="2">
    <source>
        <dbReference type="Proteomes" id="UP000628442"/>
    </source>
</evidence>
<comment type="caution">
    <text evidence="1">The sequence shown here is derived from an EMBL/GenBank/DDBJ whole genome shotgun (WGS) entry which is preliminary data.</text>
</comment>
<dbReference type="Proteomes" id="UP000628442">
    <property type="component" value="Unassembled WGS sequence"/>
</dbReference>
<reference evidence="1" key="2">
    <citation type="submission" date="2022-12" db="EMBL/GenBank/DDBJ databases">
        <authorList>
            <person name="Sun Q."/>
            <person name="Kim S."/>
        </authorList>
    </citation>
    <scope>NUCLEOTIDE SEQUENCE</scope>
    <source>
        <strain evidence="1">KCTC 12343</strain>
    </source>
</reference>
<gene>
    <name evidence="1" type="ORF">GCM10007387_52590</name>
</gene>
<protein>
    <submittedName>
        <fullName evidence="1">Uncharacterized protein</fullName>
    </submittedName>
</protein>
<dbReference type="EMBL" id="BMWV01000017">
    <property type="protein sequence ID" value="GGY63582.1"/>
    <property type="molecule type" value="Genomic_DNA"/>
</dbReference>
<dbReference type="AlphaFoldDB" id="A0AA88C5M4"/>
<sequence length="184" mass="19275">MDTKNRTSKSSHLPALAGTLAGLLAAALGAWYLYPQHVGPGTGPARVPVAAPATASPASPTASAPAPAAASVAAMQPGQPLTSEQAVARLMALPELQAWAQRIEKASGGAVRGAVIPFDPAPRTVNGRQYHQLSFVENRPEAAVTWQSFLVGVADGEILVDDDESLLPLARWRTEQRPMERAAR</sequence>
<name>A0AA88C5M4_9BURK</name>
<evidence type="ECO:0000313" key="1">
    <source>
        <dbReference type="EMBL" id="GGY63582.1"/>
    </source>
</evidence>
<reference evidence="1" key="1">
    <citation type="journal article" date="2014" name="Int. J. Syst. Evol. Microbiol.">
        <title>Complete genome sequence of Corynebacterium casei LMG S-19264T (=DSM 44701T), isolated from a smear-ripened cheese.</title>
        <authorList>
            <consortium name="US DOE Joint Genome Institute (JGI-PGF)"/>
            <person name="Walter F."/>
            <person name="Albersmeier A."/>
            <person name="Kalinowski J."/>
            <person name="Ruckert C."/>
        </authorList>
    </citation>
    <scope>NUCLEOTIDE SEQUENCE</scope>
    <source>
        <strain evidence="1">KCTC 12343</strain>
    </source>
</reference>
<dbReference type="RefSeq" id="WP_229420695.1">
    <property type="nucleotide sequence ID" value="NZ_BMWV01000017.1"/>
</dbReference>